<accession>K9X6J3</accession>
<dbReference type="Proteomes" id="UP000010475">
    <property type="component" value="Chromosome"/>
</dbReference>
<organism evidence="2 3">
    <name type="scientific">Cylindrospermum stagnale PCC 7417</name>
    <dbReference type="NCBI Taxonomy" id="56107"/>
    <lineage>
        <taxon>Bacteria</taxon>
        <taxon>Bacillati</taxon>
        <taxon>Cyanobacteriota</taxon>
        <taxon>Cyanophyceae</taxon>
        <taxon>Nostocales</taxon>
        <taxon>Nostocaceae</taxon>
        <taxon>Cylindrospermum</taxon>
    </lineage>
</organism>
<feature type="region of interest" description="Disordered" evidence="1">
    <location>
        <begin position="46"/>
        <end position="65"/>
    </location>
</feature>
<sequence>MREATAKNFLGLSPDNVRHFCTKSLKCFGCNVKTLEVSQVYKWSGSSASLKTKPTSDGIDDADME</sequence>
<name>K9X6J3_9NOST</name>
<evidence type="ECO:0000313" key="2">
    <source>
        <dbReference type="EMBL" id="AFZ27696.1"/>
    </source>
</evidence>
<dbReference type="EMBL" id="CP003642">
    <property type="protein sequence ID" value="AFZ27696.1"/>
    <property type="molecule type" value="Genomic_DNA"/>
</dbReference>
<proteinExistence type="predicted"/>
<keyword evidence="3" id="KW-1185">Reference proteome</keyword>
<gene>
    <name evidence="2" type="ORF">Cylst_5700</name>
</gene>
<evidence type="ECO:0000313" key="3">
    <source>
        <dbReference type="Proteomes" id="UP000010475"/>
    </source>
</evidence>
<dbReference type="HOGENOM" id="CLU_2842483_0_0_3"/>
<reference evidence="2 3" key="1">
    <citation type="submission" date="2012-06" db="EMBL/GenBank/DDBJ databases">
        <title>Finished chromosome of genome of Cylindrospermum stagnale PCC 7417.</title>
        <authorList>
            <consortium name="US DOE Joint Genome Institute"/>
            <person name="Gugger M."/>
            <person name="Coursin T."/>
            <person name="Rippka R."/>
            <person name="Tandeau De Marsac N."/>
            <person name="Huntemann M."/>
            <person name="Wei C.-L."/>
            <person name="Han J."/>
            <person name="Detter J.C."/>
            <person name="Han C."/>
            <person name="Tapia R."/>
            <person name="Chen A."/>
            <person name="Kyrpides N."/>
            <person name="Mavromatis K."/>
            <person name="Markowitz V."/>
            <person name="Szeto E."/>
            <person name="Ivanova N."/>
            <person name="Pagani I."/>
            <person name="Pati A."/>
            <person name="Goodwin L."/>
            <person name="Nordberg H.P."/>
            <person name="Cantor M.N."/>
            <person name="Hua S.X."/>
            <person name="Woyke T."/>
            <person name="Kerfeld C.A."/>
        </authorList>
    </citation>
    <scope>NUCLEOTIDE SEQUENCE [LARGE SCALE GENOMIC DNA]</scope>
    <source>
        <strain evidence="2 3">PCC 7417</strain>
    </source>
</reference>
<dbReference type="KEGG" id="csg:Cylst_5700"/>
<dbReference type="AlphaFoldDB" id="K9X6J3"/>
<protein>
    <submittedName>
        <fullName evidence="2">Uncharacterized protein</fullName>
    </submittedName>
</protein>
<feature type="compositionally biased region" description="Polar residues" evidence="1">
    <location>
        <begin position="46"/>
        <end position="55"/>
    </location>
</feature>
<evidence type="ECO:0000256" key="1">
    <source>
        <dbReference type="SAM" id="MobiDB-lite"/>
    </source>
</evidence>